<dbReference type="HOGENOM" id="CLU_2327345_0_0_2"/>
<feature type="compositionally biased region" description="Basic and acidic residues" evidence="1">
    <location>
        <begin position="88"/>
        <end position="98"/>
    </location>
</feature>
<evidence type="ECO:0000256" key="1">
    <source>
        <dbReference type="SAM" id="MobiDB-lite"/>
    </source>
</evidence>
<dbReference type="Pfam" id="PF06150">
    <property type="entry name" value="ChaB"/>
    <property type="match status" value="1"/>
</dbReference>
<proteinExistence type="predicted"/>
<dbReference type="KEGG" id="nga:Ngar_c24530"/>
<reference evidence="2 3" key="1">
    <citation type="journal article" date="2012" name="Environ. Microbiol.">
        <title>The genome of the ammonia-oxidizing Candidatus Nitrososphaera gargensis: insights into metabolic versatility and environmental adaptations.</title>
        <authorList>
            <person name="Spang A."/>
            <person name="Poehlein A."/>
            <person name="Offre P."/>
            <person name="Zumbragel S."/>
            <person name="Haider S."/>
            <person name="Rychlik N."/>
            <person name="Nowka B."/>
            <person name="Schmeisser C."/>
            <person name="Lebedeva E.V."/>
            <person name="Rattei T."/>
            <person name="Bohm C."/>
            <person name="Schmid M."/>
            <person name="Galushko A."/>
            <person name="Hatzenpichler R."/>
            <person name="Weinmaier T."/>
            <person name="Daniel R."/>
            <person name="Schleper C."/>
            <person name="Spieck E."/>
            <person name="Streit W."/>
            <person name="Wagner M."/>
        </authorList>
    </citation>
    <scope>NUCLEOTIDE SEQUENCE [LARGE SCALE GENOMIC DNA]</scope>
    <source>
        <strain evidence="3">Ga9.2</strain>
    </source>
</reference>
<accession>K0IL95</accession>
<dbReference type="RefSeq" id="WP_015019912.1">
    <property type="nucleotide sequence ID" value="NC_018719.1"/>
</dbReference>
<evidence type="ECO:0000313" key="2">
    <source>
        <dbReference type="EMBL" id="AFU59377.1"/>
    </source>
</evidence>
<keyword evidence="3" id="KW-1185">Reference proteome</keyword>
<name>K0IL95_NITGG</name>
<evidence type="ECO:0000313" key="3">
    <source>
        <dbReference type="Proteomes" id="UP000008037"/>
    </source>
</evidence>
<feature type="compositionally biased region" description="Low complexity" evidence="1">
    <location>
        <begin position="1"/>
        <end position="10"/>
    </location>
</feature>
<dbReference type="InterPro" id="IPR009317">
    <property type="entry name" value="ChaB"/>
</dbReference>
<protein>
    <submittedName>
        <fullName evidence="2">Putative ChaB family protein</fullName>
    </submittedName>
</protein>
<dbReference type="InParanoid" id="K0IL95"/>
<gene>
    <name evidence="2" type="ordered locus">Ngar_c24530</name>
</gene>
<dbReference type="InterPro" id="IPR037205">
    <property type="entry name" value="ChaB_sf"/>
</dbReference>
<organism evidence="2 3">
    <name type="scientific">Nitrososphaera gargensis (strain Ga9.2)</name>
    <dbReference type="NCBI Taxonomy" id="1237085"/>
    <lineage>
        <taxon>Archaea</taxon>
        <taxon>Nitrososphaerota</taxon>
        <taxon>Nitrososphaeria</taxon>
        <taxon>Nitrososphaerales</taxon>
        <taxon>Nitrososphaeraceae</taxon>
        <taxon>Nitrososphaera</taxon>
    </lineage>
</organism>
<dbReference type="EMBL" id="CP002408">
    <property type="protein sequence ID" value="AFU59377.1"/>
    <property type="molecule type" value="Genomic_DNA"/>
</dbReference>
<dbReference type="PATRIC" id="fig|1237085.11.peg.2427"/>
<dbReference type="Proteomes" id="UP000008037">
    <property type="component" value="Chromosome"/>
</dbReference>
<feature type="region of interest" description="Disordered" evidence="1">
    <location>
        <begin position="53"/>
        <end position="98"/>
    </location>
</feature>
<dbReference type="Gene3D" id="1.10.1740.70">
    <property type="entry name" value="ChaB"/>
    <property type="match status" value="1"/>
</dbReference>
<feature type="region of interest" description="Disordered" evidence="1">
    <location>
        <begin position="1"/>
        <end position="37"/>
    </location>
</feature>
<dbReference type="AlphaFoldDB" id="K0IL95"/>
<dbReference type="GeneID" id="13794470"/>
<sequence>MARGRSTTGRKTTKRRSSSRARNGAGLSPRTRKAIETLPTHAQQIYRKAHKNALKQYKSPSKRRGGGRQSREQVAHKVAWSAVRKAGYRKEGSRWEKD</sequence>
<dbReference type="SUPFAM" id="SSF140376">
    <property type="entry name" value="ChaB-like"/>
    <property type="match status" value="1"/>
</dbReference>
<dbReference type="BioCyc" id="CNIT1237085:G1324-2451-MONOMER"/>
<dbReference type="OrthoDB" id="144741at2157"/>